<accession>A0A8C3SIK3</accession>
<dbReference type="PANTHER" id="PTHR45725">
    <property type="entry name" value="FORMIN HOMOLOGY 2 FAMILY MEMBER"/>
    <property type="match status" value="1"/>
</dbReference>
<evidence type="ECO:0000256" key="1">
    <source>
        <dbReference type="ARBA" id="ARBA00022687"/>
    </source>
</evidence>
<dbReference type="FunFam" id="1.20.58.2220:FF:000002">
    <property type="entry name" value="Dishevelled associated activator of morphogenesis 1"/>
    <property type="match status" value="1"/>
</dbReference>
<dbReference type="Pfam" id="PF06371">
    <property type="entry name" value="Drf_GBD"/>
    <property type="match status" value="1"/>
</dbReference>
<dbReference type="SMART" id="SM01140">
    <property type="entry name" value="Drf_GBD"/>
    <property type="match status" value="1"/>
</dbReference>
<sequence length="982" mass="114797">MAPRKRNRHALGFLCCFGGSELPEINLKDNNPLQFLEFSVPIPPAEELNARFSELVDELDLTDKNREAMFALPPEKKWQIYCSKKKEQEDPNKLATSWPDYYIDRINSMAAMQTLYAFDEEETEMRNKIVEDLKTALRTQPMRFVTRFIELDGLTCLLNFLKSMDYETSESRIHTSVIGCIKALMNNSQGRAHVLAHPESINIISQSLRTENIKTKIAVLEILGAVCLVPDGHKKVLQAMLHYQVYAAERTRFQTLLNELDRSMGRYRDEVNLKTAIMSFINAVLNAGAGEDNFEFRLHLRYEFLMLGIQPVIDKLRGHENATLDRHLDFFEMVRNEDDLELAKRFDVIHIDTKSASQMFEMIKKRLKHTDAYPYLLSVLQHCLQMPYKRNGGHFQQWQLLDRILQQIVLQDEKGDDPDIAPLDNFNVKNIIKMLVNENEVKQWRDQAEKFRKEHAELLSRLEKKERECEIKTQEKDEMMKTLNKMKDKLQKESLELRQTRDQMTDLVAQFNEFSVGGTITMNCKIHGTIWHEIDDLKAFRVLDLEDFEKMFSAYQRHQDLLTNPSSCKQMGSTEDLYLSTRKVKELSVIDGRRAQNCVILLSKLKLSNDEIKWAILKMDEQEDLAKDMLEQLLKFVPEKSDIDLLEEHKHEIDRMARADRFLYEMSRIDHYQQRLQALFFKKKFPERLAECKPKVEAILLASKELTRSKRLKQLLEVVLAFGNYMNKGQRGSAYGFKVSSLNKIADTKSSIDRNITLLHYLIMIFEKNYTDILDMQSELQHLPEAAKVNLMELEKEVNNIKTGLKAVEVELDYQKRRMREAGDRFVPVMSDFITVASFSFSELEELLNEARDKYAKALKHFGENEGKMQPDEFFGIFDTFLQSFTEAKQDLENMRKKKEEEERRARMEAMLKEQREKERRQKKAKAGNISEESGEFDDLVSALRSGEVFDKDLSKLKRNRKRSGNQGLETSRERAVTKLNY</sequence>
<keyword evidence="8" id="KW-1185">Reference proteome</keyword>
<keyword evidence="2" id="KW-0175">Coiled coil</keyword>
<dbReference type="PROSITE" id="PS51444">
    <property type="entry name" value="FH2"/>
    <property type="match status" value="1"/>
</dbReference>
<dbReference type="FunFam" id="1.10.238.150:FF:000001">
    <property type="entry name" value="Dishevelled associated activator of morphogenesis 1"/>
    <property type="match status" value="1"/>
</dbReference>
<dbReference type="AlphaFoldDB" id="A0A8C3SIK3"/>
<dbReference type="InterPro" id="IPR042201">
    <property type="entry name" value="FH2_Formin_sf"/>
</dbReference>
<feature type="domain" description="FH2" evidence="6">
    <location>
        <begin position="501"/>
        <end position="911"/>
    </location>
</feature>
<feature type="region of interest" description="Disordered" evidence="3">
    <location>
        <begin position="913"/>
        <end position="934"/>
    </location>
</feature>
<dbReference type="InterPro" id="IPR011989">
    <property type="entry name" value="ARM-like"/>
</dbReference>
<dbReference type="GO" id="GO:0030036">
    <property type="term" value="P:actin cytoskeleton organization"/>
    <property type="evidence" value="ECO:0007669"/>
    <property type="project" value="InterPro"/>
</dbReference>
<dbReference type="Gene3D" id="1.20.58.2220">
    <property type="entry name" value="Formin, FH2 domain"/>
    <property type="match status" value="1"/>
</dbReference>
<keyword evidence="1" id="KW-0879">Wnt signaling pathway</keyword>
<feature type="region of interest" description="Disordered" evidence="3">
    <location>
        <begin position="955"/>
        <end position="982"/>
    </location>
</feature>
<evidence type="ECO:0000259" key="4">
    <source>
        <dbReference type="PROSITE" id="PS51231"/>
    </source>
</evidence>
<dbReference type="InterPro" id="IPR016024">
    <property type="entry name" value="ARM-type_fold"/>
</dbReference>
<evidence type="ECO:0000259" key="5">
    <source>
        <dbReference type="PROSITE" id="PS51232"/>
    </source>
</evidence>
<feature type="coiled-coil region" evidence="2">
    <location>
        <begin position="434"/>
        <end position="510"/>
    </location>
</feature>
<proteinExistence type="predicted"/>
<dbReference type="SMART" id="SM00498">
    <property type="entry name" value="FH2"/>
    <property type="match status" value="1"/>
</dbReference>
<dbReference type="GO" id="GO:2000050">
    <property type="term" value="P:regulation of non-canonical Wnt signaling pathway"/>
    <property type="evidence" value="ECO:0007669"/>
    <property type="project" value="TreeGrafter"/>
</dbReference>
<dbReference type="Pfam" id="PF02181">
    <property type="entry name" value="FH2"/>
    <property type="match status" value="1"/>
</dbReference>
<reference evidence="7" key="2">
    <citation type="submission" date="2025-09" db="UniProtKB">
        <authorList>
            <consortium name="Ensembl"/>
        </authorList>
    </citation>
    <scope>IDENTIFICATION</scope>
</reference>
<evidence type="ECO:0000256" key="2">
    <source>
        <dbReference type="SAM" id="Coils"/>
    </source>
</evidence>
<dbReference type="FunFam" id="1.25.10.10:FF:000012">
    <property type="entry name" value="Dishevelled associated activator of morphogenesis 2"/>
    <property type="match status" value="1"/>
</dbReference>
<dbReference type="GO" id="GO:0048715">
    <property type="term" value="P:negative regulation of oligodendrocyte differentiation"/>
    <property type="evidence" value="ECO:0007669"/>
    <property type="project" value="TreeGrafter"/>
</dbReference>
<feature type="domain" description="GBD/FH3" evidence="5">
    <location>
        <begin position="40"/>
        <end position="416"/>
    </location>
</feature>
<dbReference type="InterPro" id="IPR051425">
    <property type="entry name" value="Formin_Homology"/>
</dbReference>
<dbReference type="GO" id="GO:0016055">
    <property type="term" value="P:Wnt signaling pathway"/>
    <property type="evidence" value="ECO:0007669"/>
    <property type="project" value="UniProtKB-KW"/>
</dbReference>
<dbReference type="GO" id="GO:0090263">
    <property type="term" value="P:positive regulation of canonical Wnt signaling pathway"/>
    <property type="evidence" value="ECO:0007669"/>
    <property type="project" value="TreeGrafter"/>
</dbReference>
<dbReference type="PROSITE" id="PS51232">
    <property type="entry name" value="GBD_FH3"/>
    <property type="match status" value="1"/>
</dbReference>
<dbReference type="InterPro" id="IPR014768">
    <property type="entry name" value="GBD/FH3_dom"/>
</dbReference>
<protein>
    <submittedName>
        <fullName evidence="7">Dishevelled associated activator of morphogenesis 2</fullName>
    </submittedName>
</protein>
<dbReference type="Proteomes" id="UP000694403">
    <property type="component" value="Unplaced"/>
</dbReference>
<dbReference type="SUPFAM" id="SSF101447">
    <property type="entry name" value="Formin homology 2 domain (FH2 domain)"/>
    <property type="match status" value="1"/>
</dbReference>
<evidence type="ECO:0000313" key="8">
    <source>
        <dbReference type="Proteomes" id="UP000694403"/>
    </source>
</evidence>
<evidence type="ECO:0000313" key="7">
    <source>
        <dbReference type="Ensembl" id="ENSCSRP00000013134.1"/>
    </source>
</evidence>
<dbReference type="SMART" id="SM01139">
    <property type="entry name" value="Drf_FH3"/>
    <property type="match status" value="1"/>
</dbReference>
<dbReference type="InterPro" id="IPR014767">
    <property type="entry name" value="DAD_dom"/>
</dbReference>
<dbReference type="Gene3D" id="1.10.238.150">
    <property type="entry name" value="Formin, FH3 diaphanous domain"/>
    <property type="match status" value="1"/>
</dbReference>
<dbReference type="InterPro" id="IPR015425">
    <property type="entry name" value="FH2_Formin"/>
</dbReference>
<evidence type="ECO:0000256" key="3">
    <source>
        <dbReference type="SAM" id="MobiDB-lite"/>
    </source>
</evidence>
<dbReference type="InterPro" id="IPR010472">
    <property type="entry name" value="FH3_dom"/>
</dbReference>
<dbReference type="GO" id="GO:0031267">
    <property type="term" value="F:small GTPase binding"/>
    <property type="evidence" value="ECO:0007669"/>
    <property type="project" value="InterPro"/>
</dbReference>
<dbReference type="SUPFAM" id="SSF48371">
    <property type="entry name" value="ARM repeat"/>
    <property type="match status" value="1"/>
</dbReference>
<feature type="compositionally biased region" description="Basic and acidic residues" evidence="3">
    <location>
        <begin position="971"/>
        <end position="982"/>
    </location>
</feature>
<evidence type="ECO:0000259" key="6">
    <source>
        <dbReference type="PROSITE" id="PS51444"/>
    </source>
</evidence>
<feature type="domain" description="DAD" evidence="4">
    <location>
        <begin position="931"/>
        <end position="962"/>
    </location>
</feature>
<dbReference type="PANTHER" id="PTHR45725:SF7">
    <property type="entry name" value="DISHEVELED-ASSOCIATED ACTIVATOR OF MORPHOGENESIS 2"/>
    <property type="match status" value="1"/>
</dbReference>
<dbReference type="InterPro" id="IPR010473">
    <property type="entry name" value="GTPase-bd"/>
</dbReference>
<dbReference type="Ensembl" id="ENSCSRT00000013669.1">
    <property type="protein sequence ID" value="ENSCSRP00000013134.1"/>
    <property type="gene ID" value="ENSCSRG00000009020.1"/>
</dbReference>
<dbReference type="PROSITE" id="PS51231">
    <property type="entry name" value="DAD"/>
    <property type="match status" value="1"/>
</dbReference>
<name>A0A8C3SIK3_CHESE</name>
<dbReference type="Pfam" id="PF06367">
    <property type="entry name" value="Drf_FH3"/>
    <property type="match status" value="1"/>
</dbReference>
<dbReference type="GO" id="GO:0003779">
    <property type="term" value="F:actin binding"/>
    <property type="evidence" value="ECO:0007669"/>
    <property type="project" value="InterPro"/>
</dbReference>
<organism evidence="7 8">
    <name type="scientific">Chelydra serpentina</name>
    <name type="common">Snapping turtle</name>
    <name type="synonym">Testudo serpentina</name>
    <dbReference type="NCBI Taxonomy" id="8475"/>
    <lineage>
        <taxon>Eukaryota</taxon>
        <taxon>Metazoa</taxon>
        <taxon>Chordata</taxon>
        <taxon>Craniata</taxon>
        <taxon>Vertebrata</taxon>
        <taxon>Euteleostomi</taxon>
        <taxon>Archelosauria</taxon>
        <taxon>Testudinata</taxon>
        <taxon>Testudines</taxon>
        <taxon>Cryptodira</taxon>
        <taxon>Durocryptodira</taxon>
        <taxon>Americhelydia</taxon>
        <taxon>Chelydroidea</taxon>
        <taxon>Chelydridae</taxon>
        <taxon>Chelydra</taxon>
    </lineage>
</organism>
<reference evidence="7" key="1">
    <citation type="submission" date="2025-08" db="UniProtKB">
        <authorList>
            <consortium name="Ensembl"/>
        </authorList>
    </citation>
    <scope>IDENTIFICATION</scope>
</reference>
<dbReference type="Gene3D" id="1.25.10.10">
    <property type="entry name" value="Leucine-rich Repeat Variant"/>
    <property type="match status" value="1"/>
</dbReference>